<name>A0A167S5T7_PENCH</name>
<sequence>MLADESTFFSERIINEAELAFRYRPIGAAYAVPCLVVALGTAEAHSSWPPSGPHSRIRRLTLGALNGGNLLRGSGLYPIAIVYGKPRYPVM</sequence>
<dbReference type="EMBL" id="CM002799">
    <property type="protein sequence ID" value="KZN86804.1"/>
    <property type="molecule type" value="Genomic_DNA"/>
</dbReference>
<protein>
    <submittedName>
        <fullName evidence="1">Uncharacterized protein</fullName>
    </submittedName>
</protein>
<dbReference type="AlphaFoldDB" id="A0A167S5T7"/>
<evidence type="ECO:0000313" key="1">
    <source>
        <dbReference type="EMBL" id="KZN86804.1"/>
    </source>
</evidence>
<organism evidence="1">
    <name type="scientific">Penicillium chrysogenum</name>
    <name type="common">Penicillium notatum</name>
    <dbReference type="NCBI Taxonomy" id="5076"/>
    <lineage>
        <taxon>Eukaryota</taxon>
        <taxon>Fungi</taxon>
        <taxon>Dikarya</taxon>
        <taxon>Ascomycota</taxon>
        <taxon>Pezizomycotina</taxon>
        <taxon>Eurotiomycetes</taxon>
        <taxon>Eurotiomycetidae</taxon>
        <taxon>Eurotiales</taxon>
        <taxon>Aspergillaceae</taxon>
        <taxon>Penicillium</taxon>
        <taxon>Penicillium chrysogenum species complex</taxon>
    </lineage>
</organism>
<reference evidence="1" key="1">
    <citation type="journal article" date="2014" name="Genome Announc.">
        <title>Complete sequencing and chromosome-scale genome assembly of the industrial progenitor strain P2niaD18 from the penicillin producer Penicillium chrysogenum.</title>
        <authorList>
            <person name="Specht T."/>
            <person name="Dahlmann T.A."/>
            <person name="Zadra I."/>
            <person name="Kurnsteiner H."/>
            <person name="Kuck U."/>
        </authorList>
    </citation>
    <scope>NUCLEOTIDE SEQUENCE [LARGE SCALE GENOMIC DNA]</scope>
    <source>
        <strain evidence="1">P2niaD18</strain>
    </source>
</reference>
<accession>A0A167S5T7</accession>
<proteinExistence type="predicted"/>
<gene>
    <name evidence="1" type="ORF">EN45_053540</name>
</gene>
<dbReference type="Proteomes" id="UP000076449">
    <property type="component" value="Chromosome II"/>
</dbReference>